<comment type="caution">
    <text evidence="2">The sequence shown here is derived from an EMBL/GenBank/DDBJ whole genome shotgun (WGS) entry which is preliminary data.</text>
</comment>
<dbReference type="EMBL" id="MTPX02000059">
    <property type="protein sequence ID" value="PHP52193.1"/>
    <property type="molecule type" value="Genomic_DNA"/>
</dbReference>
<keyword evidence="3" id="KW-1185">Reference proteome</keyword>
<evidence type="ECO:0000256" key="1">
    <source>
        <dbReference type="SAM" id="Phobius"/>
    </source>
</evidence>
<keyword evidence="1" id="KW-0812">Transmembrane</keyword>
<keyword evidence="1" id="KW-0472">Membrane</keyword>
<dbReference type="RefSeq" id="WP_086615125.1">
    <property type="nucleotide sequence ID" value="NZ_MTPX02000059.1"/>
</dbReference>
<reference evidence="2 3" key="1">
    <citation type="submission" date="2017-10" db="EMBL/GenBank/DDBJ databases">
        <title>Draft genome sequence of cellulolytic Actinomyces sp CtC72 isolated from cattle rumen fluid.</title>
        <authorList>
            <person name="Joshi A.J."/>
            <person name="Vasudevan G."/>
            <person name="Lanjekar V.B."/>
            <person name="Hivarkar S."/>
            <person name="Engineer A."/>
            <person name="Pore S.D."/>
            <person name="Dhakephalkar P.K."/>
            <person name="Dagar S."/>
        </authorList>
    </citation>
    <scope>NUCLEOTIDE SEQUENCE [LARGE SCALE GENOMIC DNA]</scope>
    <source>
        <strain evidence="3">CtC72</strain>
    </source>
</reference>
<protein>
    <submittedName>
        <fullName evidence="2">Uncharacterized protein</fullName>
    </submittedName>
</protein>
<name>A0ABX4M9S5_9ACTO</name>
<gene>
    <name evidence="2" type="ORF">BW737_011020</name>
</gene>
<feature type="transmembrane region" description="Helical" evidence="1">
    <location>
        <begin position="20"/>
        <end position="46"/>
    </location>
</feature>
<proteinExistence type="predicted"/>
<organism evidence="2 3">
    <name type="scientific">Actinomyces ruminis</name>
    <dbReference type="NCBI Taxonomy" id="1937003"/>
    <lineage>
        <taxon>Bacteria</taxon>
        <taxon>Bacillati</taxon>
        <taxon>Actinomycetota</taxon>
        <taxon>Actinomycetes</taxon>
        <taxon>Actinomycetales</taxon>
        <taxon>Actinomycetaceae</taxon>
        <taxon>Actinomyces</taxon>
    </lineage>
</organism>
<evidence type="ECO:0000313" key="3">
    <source>
        <dbReference type="Proteomes" id="UP000194577"/>
    </source>
</evidence>
<sequence length="82" mass="8649">MMYNTLFSAKSVVGACGVEILARILLDLAGFGFLVIALLFIALNLYGSLIFRRTRSSVGTGVPPVSPHEVVVQPRESGVAAA</sequence>
<evidence type="ECO:0000313" key="2">
    <source>
        <dbReference type="EMBL" id="PHP52193.1"/>
    </source>
</evidence>
<accession>A0ABX4M9S5</accession>
<keyword evidence="1" id="KW-1133">Transmembrane helix</keyword>
<dbReference type="Proteomes" id="UP000194577">
    <property type="component" value="Unassembled WGS sequence"/>
</dbReference>